<dbReference type="Proteomes" id="UP000614601">
    <property type="component" value="Unassembled WGS sequence"/>
</dbReference>
<dbReference type="Proteomes" id="UP000783686">
    <property type="component" value="Unassembled WGS sequence"/>
</dbReference>
<keyword evidence="2" id="KW-1185">Reference proteome</keyword>
<name>A0A811JWU6_9BILA</name>
<sequence length="140" mass="16386">MEKGTVAYKVEKKIYKNSINIFVPLANMMDINMTSILKQNGITLRKVPTKQTARPRYNLRFGLQYREACQESRRTLSETKQPSLKDRKKLALLSHLRSSEYEDNKPCLPPYRFYAALGFVKFNPLSADEFHTFYELKAEQ</sequence>
<organism evidence="1 2">
    <name type="scientific">Bursaphelenchus okinawaensis</name>
    <dbReference type="NCBI Taxonomy" id="465554"/>
    <lineage>
        <taxon>Eukaryota</taxon>
        <taxon>Metazoa</taxon>
        <taxon>Ecdysozoa</taxon>
        <taxon>Nematoda</taxon>
        <taxon>Chromadorea</taxon>
        <taxon>Rhabditida</taxon>
        <taxon>Tylenchina</taxon>
        <taxon>Tylenchomorpha</taxon>
        <taxon>Aphelenchoidea</taxon>
        <taxon>Aphelenchoididae</taxon>
        <taxon>Bursaphelenchus</taxon>
    </lineage>
</organism>
<gene>
    <name evidence="1" type="ORF">BOKJ2_LOCUS2339</name>
</gene>
<evidence type="ECO:0000313" key="2">
    <source>
        <dbReference type="Proteomes" id="UP000614601"/>
    </source>
</evidence>
<dbReference type="AlphaFoldDB" id="A0A811JWU6"/>
<protein>
    <submittedName>
        <fullName evidence="1">Uncharacterized protein</fullName>
    </submittedName>
</protein>
<evidence type="ECO:0000313" key="1">
    <source>
        <dbReference type="EMBL" id="CAD5207721.1"/>
    </source>
</evidence>
<proteinExistence type="predicted"/>
<dbReference type="EMBL" id="CAJFCW020000001">
    <property type="protein sequence ID" value="CAG9086502.1"/>
    <property type="molecule type" value="Genomic_DNA"/>
</dbReference>
<accession>A0A811JWU6</accession>
<reference evidence="1" key="1">
    <citation type="submission" date="2020-09" db="EMBL/GenBank/DDBJ databases">
        <authorList>
            <person name="Kikuchi T."/>
        </authorList>
    </citation>
    <scope>NUCLEOTIDE SEQUENCE</scope>
    <source>
        <strain evidence="1">SH1</strain>
    </source>
</reference>
<comment type="caution">
    <text evidence="1">The sequence shown here is derived from an EMBL/GenBank/DDBJ whole genome shotgun (WGS) entry which is preliminary data.</text>
</comment>
<dbReference type="EMBL" id="CAJFDH010000001">
    <property type="protein sequence ID" value="CAD5207721.1"/>
    <property type="molecule type" value="Genomic_DNA"/>
</dbReference>